<accession>A0A074W7Z6</accession>
<dbReference type="HOGENOM" id="CLU_022148_3_0_1"/>
<dbReference type="InterPro" id="IPR017853">
    <property type="entry name" value="GH"/>
</dbReference>
<name>A0A074W7Z6_AURM1</name>
<keyword evidence="3" id="KW-1185">Reference proteome</keyword>
<reference evidence="2 3" key="1">
    <citation type="journal article" date="2014" name="BMC Genomics">
        <title>Genome sequencing of four Aureobasidium pullulans varieties: biotechnological potential, stress tolerance, and description of new species.</title>
        <authorList>
            <person name="Gostin Ar C."/>
            <person name="Ohm R.A."/>
            <person name="Kogej T."/>
            <person name="Sonjak S."/>
            <person name="Turk M."/>
            <person name="Zajc J."/>
            <person name="Zalar P."/>
            <person name="Grube M."/>
            <person name="Sun H."/>
            <person name="Han J."/>
            <person name="Sharma A."/>
            <person name="Chiniquy J."/>
            <person name="Ngan C.Y."/>
            <person name="Lipzen A."/>
            <person name="Barry K."/>
            <person name="Grigoriev I.V."/>
            <person name="Gunde-Cimerman N."/>
        </authorList>
    </citation>
    <scope>NUCLEOTIDE SEQUENCE [LARGE SCALE GENOMIC DNA]</scope>
    <source>
        <strain evidence="2 3">CBS 110374</strain>
    </source>
</reference>
<dbReference type="PANTHER" id="PTHR36183:SF2">
    <property type="entry name" value="BETA-GLUCURONIDASE C-TERMINAL DOMAIN-CONTAINING PROTEIN"/>
    <property type="match status" value="1"/>
</dbReference>
<proteinExistence type="predicted"/>
<dbReference type="EMBL" id="KL584853">
    <property type="protein sequence ID" value="KEQ58666.1"/>
    <property type="molecule type" value="Genomic_DNA"/>
</dbReference>
<evidence type="ECO:0000313" key="2">
    <source>
        <dbReference type="EMBL" id="KEQ58666.1"/>
    </source>
</evidence>
<dbReference type="Proteomes" id="UP000030672">
    <property type="component" value="Unassembled WGS sequence"/>
</dbReference>
<feature type="domain" description="Beta-glucuronidase C-terminal" evidence="1">
    <location>
        <begin position="404"/>
        <end position="529"/>
    </location>
</feature>
<dbReference type="InterPro" id="IPR052974">
    <property type="entry name" value="GH79_Enzymes"/>
</dbReference>
<evidence type="ECO:0000313" key="3">
    <source>
        <dbReference type="Proteomes" id="UP000030672"/>
    </source>
</evidence>
<sequence length="533" mass="59182">MVKSSRIYLLSTFGVAASATDVLVPKHLPFRYLLRDAYAYSLEPVWTEDYISSNLTRNLMNVIADITGKPPAFRVGGTTGDLTYYHPELNVSAVALPNTTVTNTFNISNAWFEQWSIYFPEGTDFLYTLNLRDNSSAWQNAVQEAAAAHSVLGDKLKLFEIGNEIDHFINKGWRPPTWDVTMYIQQWRNISDQIVQSPWYKAADHHPKFQAAVFADPPWVPDQQDEIDDFDIINLTRAGLTEHEKIDTYSVHLYPQSTCDTARWYRLSLDLLSNHSVLWHNVSQYIPQVAAADKAGIPLVFGETNSASCSGRSGISDTFGAALWSVDYVLLAASIGMPKVYFHLGANAEYSSFVPLPYEHKNESLQAGIRSLYYGHYFIAHVLASEKQQRIAQLPTANTSDFSGYAIYSAGNRYHEQLNKVVLIDLQIWNGTQGLSNPSTLSTTDSTYHSAGQRPVREVSVTTCWPAGTRLGVIRLQAPGTNAKSEISVSGVRFDPQTGAQIGALKTEEIVVGGDGRACLEMQAAEAVLLHIK</sequence>
<dbReference type="Pfam" id="PF16862">
    <property type="entry name" value="Glyco_hydro_79C"/>
    <property type="match status" value="1"/>
</dbReference>
<organism evidence="2 3">
    <name type="scientific">Aureobasidium melanogenum (strain CBS 110374)</name>
    <name type="common">Aureobasidium pullulans var. melanogenum</name>
    <dbReference type="NCBI Taxonomy" id="1043003"/>
    <lineage>
        <taxon>Eukaryota</taxon>
        <taxon>Fungi</taxon>
        <taxon>Dikarya</taxon>
        <taxon>Ascomycota</taxon>
        <taxon>Pezizomycotina</taxon>
        <taxon>Dothideomycetes</taxon>
        <taxon>Dothideomycetidae</taxon>
        <taxon>Dothideales</taxon>
        <taxon>Saccotheciaceae</taxon>
        <taxon>Aureobasidium</taxon>
    </lineage>
</organism>
<dbReference type="SUPFAM" id="SSF51445">
    <property type="entry name" value="(Trans)glycosidases"/>
    <property type="match status" value="1"/>
</dbReference>
<dbReference type="PANTHER" id="PTHR36183">
    <property type="entry name" value="BETA-GLUCURONIDASE"/>
    <property type="match status" value="1"/>
</dbReference>
<protein>
    <recommendedName>
        <fullName evidence="1">Beta-glucuronidase C-terminal domain-containing protein</fullName>
    </recommendedName>
</protein>
<dbReference type="Gene3D" id="3.20.20.80">
    <property type="entry name" value="Glycosidases"/>
    <property type="match status" value="1"/>
</dbReference>
<gene>
    <name evidence="2" type="ORF">M437DRAFT_58914</name>
</gene>
<evidence type="ECO:0000259" key="1">
    <source>
        <dbReference type="Pfam" id="PF16862"/>
    </source>
</evidence>
<dbReference type="RefSeq" id="XP_040875689.1">
    <property type="nucleotide sequence ID" value="XM_041023484.1"/>
</dbReference>
<dbReference type="InterPro" id="IPR031728">
    <property type="entry name" value="GlcAase_C"/>
</dbReference>
<dbReference type="AlphaFoldDB" id="A0A074W7Z6"/>
<dbReference type="GeneID" id="63916857"/>